<organism evidence="6 7">
    <name type="scientific">Salinicola rhizosphaerae</name>
    <dbReference type="NCBI Taxonomy" id="1443141"/>
    <lineage>
        <taxon>Bacteria</taxon>
        <taxon>Pseudomonadati</taxon>
        <taxon>Pseudomonadota</taxon>
        <taxon>Gammaproteobacteria</taxon>
        <taxon>Oceanospirillales</taxon>
        <taxon>Halomonadaceae</taxon>
        <taxon>Salinicola</taxon>
    </lineage>
</organism>
<name>A0ABQ3DXR1_9GAMM</name>
<keyword evidence="7" id="KW-1185">Reference proteome</keyword>
<dbReference type="PANTHER" id="PTHR30024:SF47">
    <property type="entry name" value="TAURINE-BINDING PERIPLASMIC PROTEIN"/>
    <property type="match status" value="1"/>
</dbReference>
<feature type="chain" id="PRO_5045315270" description="SsuA/THI5-like domain-containing protein" evidence="4">
    <location>
        <begin position="31"/>
        <end position="340"/>
    </location>
</feature>
<dbReference type="EMBL" id="BMZI01000003">
    <property type="protein sequence ID" value="GHB18328.1"/>
    <property type="molecule type" value="Genomic_DNA"/>
</dbReference>
<accession>A0ABQ3DXR1</accession>
<sequence>MISLNARCRSRLSAALFAPLCLVVAGAAFAQTLSADTLPESGDFRVGVEPWLGYGQWYVAEDQGFLEENGLDSVDIVNFAEDKDINAALVSGDLDAASVALHTAMAMKSSGVPIHIVTLLDVSEHADAMIANADITSLNDLAGKKIAYEEGTTSDILLRDALKSAGMSIDDIQPVPMPASSAGSSLIAGRVPVAVTYEPYLSAAKANGNGLHVLYDGSDNPGLISDVLVVRDEVIDSRPGQVLAMVKSWDHAVEHYRAHRKDDQALIASAIGADATSLETAFDGVRYYTLADTAAALDGEFLSKTFSNVLEAATQAGFVQGDISADDLIDTRFVDALGTQ</sequence>
<comment type="similarity">
    <text evidence="2">Belongs to the bacterial solute-binding protein SsuA/TauA family.</text>
</comment>
<feature type="signal peptide" evidence="4">
    <location>
        <begin position="1"/>
        <end position="30"/>
    </location>
</feature>
<comment type="subcellular location">
    <subcellularLocation>
        <location evidence="1">Periplasm</location>
    </subcellularLocation>
</comment>
<dbReference type="Gene3D" id="3.40.190.10">
    <property type="entry name" value="Periplasmic binding protein-like II"/>
    <property type="match status" value="2"/>
</dbReference>
<dbReference type="InterPro" id="IPR015168">
    <property type="entry name" value="SsuA/THI5"/>
</dbReference>
<dbReference type="Pfam" id="PF09084">
    <property type="entry name" value="NMT1"/>
    <property type="match status" value="1"/>
</dbReference>
<evidence type="ECO:0000256" key="4">
    <source>
        <dbReference type="SAM" id="SignalP"/>
    </source>
</evidence>
<proteinExistence type="inferred from homology"/>
<dbReference type="RefSeq" id="WP_189444193.1">
    <property type="nucleotide sequence ID" value="NZ_BMZI01000003.1"/>
</dbReference>
<evidence type="ECO:0000256" key="1">
    <source>
        <dbReference type="ARBA" id="ARBA00004418"/>
    </source>
</evidence>
<evidence type="ECO:0000313" key="6">
    <source>
        <dbReference type="EMBL" id="GHB18328.1"/>
    </source>
</evidence>
<comment type="caution">
    <text evidence="6">The sequence shown here is derived from an EMBL/GenBank/DDBJ whole genome shotgun (WGS) entry which is preliminary data.</text>
</comment>
<protein>
    <recommendedName>
        <fullName evidence="5">SsuA/THI5-like domain-containing protein</fullName>
    </recommendedName>
</protein>
<reference evidence="7" key="1">
    <citation type="journal article" date="2019" name="Int. J. Syst. Evol. Microbiol.">
        <title>The Global Catalogue of Microorganisms (GCM) 10K type strain sequencing project: providing services to taxonomists for standard genome sequencing and annotation.</title>
        <authorList>
            <consortium name="The Broad Institute Genomics Platform"/>
            <consortium name="The Broad Institute Genome Sequencing Center for Infectious Disease"/>
            <person name="Wu L."/>
            <person name="Ma J."/>
        </authorList>
    </citation>
    <scope>NUCLEOTIDE SEQUENCE [LARGE SCALE GENOMIC DNA]</scope>
    <source>
        <strain evidence="7">KCTC 32998</strain>
    </source>
</reference>
<dbReference type="PANTHER" id="PTHR30024">
    <property type="entry name" value="ALIPHATIC SULFONATES-BINDING PROTEIN-RELATED"/>
    <property type="match status" value="1"/>
</dbReference>
<evidence type="ECO:0000313" key="7">
    <source>
        <dbReference type="Proteomes" id="UP000646745"/>
    </source>
</evidence>
<evidence type="ECO:0000256" key="2">
    <source>
        <dbReference type="ARBA" id="ARBA00010742"/>
    </source>
</evidence>
<dbReference type="SUPFAM" id="SSF53850">
    <property type="entry name" value="Periplasmic binding protein-like II"/>
    <property type="match status" value="1"/>
</dbReference>
<evidence type="ECO:0000259" key="5">
    <source>
        <dbReference type="Pfam" id="PF09084"/>
    </source>
</evidence>
<dbReference type="CDD" id="cd13563">
    <property type="entry name" value="PBP2_SsuA_like_6"/>
    <property type="match status" value="1"/>
</dbReference>
<keyword evidence="3 4" id="KW-0732">Signal</keyword>
<evidence type="ECO:0000256" key="3">
    <source>
        <dbReference type="ARBA" id="ARBA00022729"/>
    </source>
</evidence>
<gene>
    <name evidence="6" type="ORF">GCM10009038_16700</name>
</gene>
<feature type="domain" description="SsuA/THI5-like" evidence="5">
    <location>
        <begin position="57"/>
        <end position="259"/>
    </location>
</feature>
<dbReference type="Proteomes" id="UP000646745">
    <property type="component" value="Unassembled WGS sequence"/>
</dbReference>